<gene>
    <name evidence="1" type="ORF">TTAC_LOCUS10074</name>
</gene>
<keyword evidence="2" id="KW-1185">Reference proteome</keyword>
<reference evidence="3" key="1">
    <citation type="submission" date="2017-02" db="UniProtKB">
        <authorList>
            <consortium name="WormBaseParasite"/>
        </authorList>
    </citation>
    <scope>IDENTIFICATION</scope>
</reference>
<dbReference type="AlphaFoldDB" id="A0A0R3X964"/>
<protein>
    <submittedName>
        <fullName evidence="3">Phage protein</fullName>
    </submittedName>
</protein>
<reference evidence="1 2" key="2">
    <citation type="submission" date="2018-11" db="EMBL/GenBank/DDBJ databases">
        <authorList>
            <consortium name="Pathogen Informatics"/>
        </authorList>
    </citation>
    <scope>NUCLEOTIDE SEQUENCE [LARGE SCALE GENOMIC DNA]</scope>
</reference>
<sequence length="53" mass="6033">MRKINLCKAGMEGLDAQTIDRIIEDNSKGKPKVMDFIVSFTYIRGKLNRRFGG</sequence>
<organism evidence="3">
    <name type="scientific">Hydatigena taeniaeformis</name>
    <name type="common">Feline tapeworm</name>
    <name type="synonym">Taenia taeniaeformis</name>
    <dbReference type="NCBI Taxonomy" id="6205"/>
    <lineage>
        <taxon>Eukaryota</taxon>
        <taxon>Metazoa</taxon>
        <taxon>Spiralia</taxon>
        <taxon>Lophotrochozoa</taxon>
        <taxon>Platyhelminthes</taxon>
        <taxon>Cestoda</taxon>
        <taxon>Eucestoda</taxon>
        <taxon>Cyclophyllidea</taxon>
        <taxon>Taeniidae</taxon>
        <taxon>Hydatigera</taxon>
    </lineage>
</organism>
<evidence type="ECO:0000313" key="2">
    <source>
        <dbReference type="Proteomes" id="UP000274429"/>
    </source>
</evidence>
<evidence type="ECO:0000313" key="1">
    <source>
        <dbReference type="EMBL" id="VDM35054.1"/>
    </source>
</evidence>
<dbReference type="Proteomes" id="UP000274429">
    <property type="component" value="Unassembled WGS sequence"/>
</dbReference>
<proteinExistence type="predicted"/>
<accession>A0A0R3X964</accession>
<dbReference type="WBParaSite" id="TTAC_0001008901-mRNA-1">
    <property type="protein sequence ID" value="TTAC_0001008901-mRNA-1"/>
    <property type="gene ID" value="TTAC_0001008901"/>
</dbReference>
<name>A0A0R3X964_HYDTA</name>
<evidence type="ECO:0000313" key="3">
    <source>
        <dbReference type="WBParaSite" id="TTAC_0001008901-mRNA-1"/>
    </source>
</evidence>
<dbReference type="EMBL" id="UYWX01021290">
    <property type="protein sequence ID" value="VDM35054.1"/>
    <property type="molecule type" value="Genomic_DNA"/>
</dbReference>